<dbReference type="AlphaFoldDB" id="A0A5J4VVT2"/>
<comment type="caution">
    <text evidence="1">The sequence shown here is derived from an EMBL/GenBank/DDBJ whole genome shotgun (WGS) entry which is preliminary data.</text>
</comment>
<reference evidence="1 2" key="1">
    <citation type="submission" date="2019-03" db="EMBL/GenBank/DDBJ databases">
        <title>Single cell metagenomics reveals metabolic interactions within the superorganism composed of flagellate Streblomastix strix and complex community of Bacteroidetes bacteria on its surface.</title>
        <authorList>
            <person name="Treitli S.C."/>
            <person name="Kolisko M."/>
            <person name="Husnik F."/>
            <person name="Keeling P."/>
            <person name="Hampl V."/>
        </authorList>
    </citation>
    <scope>NUCLEOTIDE SEQUENCE [LARGE SCALE GENOMIC DNA]</scope>
    <source>
        <strain evidence="1">ST1C</strain>
    </source>
</reference>
<evidence type="ECO:0000313" key="1">
    <source>
        <dbReference type="EMBL" id="KAA6386276.1"/>
    </source>
</evidence>
<accession>A0A5J4VVT2</accession>
<dbReference type="Proteomes" id="UP000324800">
    <property type="component" value="Unassembled WGS sequence"/>
</dbReference>
<gene>
    <name evidence="1" type="ORF">EZS28_018196</name>
</gene>
<evidence type="ECO:0000313" key="2">
    <source>
        <dbReference type="Proteomes" id="UP000324800"/>
    </source>
</evidence>
<protein>
    <submittedName>
        <fullName evidence="1">Uncharacterized protein</fullName>
    </submittedName>
</protein>
<dbReference type="EMBL" id="SNRW01004877">
    <property type="protein sequence ID" value="KAA6386276.1"/>
    <property type="molecule type" value="Genomic_DNA"/>
</dbReference>
<organism evidence="1 2">
    <name type="scientific">Streblomastix strix</name>
    <dbReference type="NCBI Taxonomy" id="222440"/>
    <lineage>
        <taxon>Eukaryota</taxon>
        <taxon>Metamonada</taxon>
        <taxon>Preaxostyla</taxon>
        <taxon>Oxymonadida</taxon>
        <taxon>Streblomastigidae</taxon>
        <taxon>Streblomastix</taxon>
    </lineage>
</organism>
<proteinExistence type="predicted"/>
<feature type="non-terminal residue" evidence="1">
    <location>
        <position position="250"/>
    </location>
</feature>
<name>A0A5J4VVT2_9EUKA</name>
<sequence>MFSFASDDQYFISETIGNYKLDSIIASGSNVSVYTAKPRNSNTDPQVAVKLERDIPSHLALNKEIIILKKEQTPEDDLMEVVNIITQFYDDVDQLIKMKINRRLSELGNSDSHTKSPSIFNELTENILNFIPQAVPNYNILLLIIIKIANENLIDLNLPFEWELEIEQKSSILMQNYNRELQIKKQKAMQEVRRSAHFTETGQEKYDFSTSTMKAMIQSLPNLQKLRSQLSTPNLLQILPQIKKLTQIQQ</sequence>